<evidence type="ECO:0000256" key="5">
    <source>
        <dbReference type="ARBA" id="ARBA00022692"/>
    </source>
</evidence>
<comment type="pathway">
    <text evidence="11">Cell wall biogenesis; peptidoglycan biosynthesis.</text>
</comment>
<dbReference type="RefSeq" id="WP_095511860.1">
    <property type="nucleotide sequence ID" value="NZ_MQWD01000001.1"/>
</dbReference>
<evidence type="ECO:0000256" key="11">
    <source>
        <dbReference type="HAMAP-Rule" id="MF_00766"/>
    </source>
</evidence>
<dbReference type="PANTHER" id="PTHR30400:SF0">
    <property type="entry name" value="BIOSYNTHETIC PEPTIDOGLYCAN TRANSGLYCOSYLASE"/>
    <property type="match status" value="1"/>
</dbReference>
<dbReference type="Pfam" id="PF00912">
    <property type="entry name" value="Transgly"/>
    <property type="match status" value="1"/>
</dbReference>
<dbReference type="InterPro" id="IPR036950">
    <property type="entry name" value="PBP_transglycosylase"/>
</dbReference>
<evidence type="ECO:0000256" key="3">
    <source>
        <dbReference type="ARBA" id="ARBA00022676"/>
    </source>
</evidence>
<feature type="domain" description="Glycosyl transferase family 51" evidence="12">
    <location>
        <begin position="80"/>
        <end position="228"/>
    </location>
</feature>
<comment type="caution">
    <text evidence="13">The sequence shown here is derived from an EMBL/GenBank/DDBJ whole genome shotgun (WGS) entry which is preliminary data.</text>
</comment>
<dbReference type="GO" id="GO:0009252">
    <property type="term" value="P:peptidoglycan biosynthetic process"/>
    <property type="evidence" value="ECO:0007669"/>
    <property type="project" value="UniProtKB-UniRule"/>
</dbReference>
<comment type="catalytic activity">
    <reaction evidence="11">
        <text>[GlcNAc-(1-&gt;4)-Mur2Ac(oyl-L-Ala-gamma-D-Glu-L-Lys-D-Ala-D-Ala)](n)-di-trans,octa-cis-undecaprenyl diphosphate + beta-D-GlcNAc-(1-&gt;4)-Mur2Ac(oyl-L-Ala-gamma-D-Glu-L-Lys-D-Ala-D-Ala)-di-trans,octa-cis-undecaprenyl diphosphate = [GlcNAc-(1-&gt;4)-Mur2Ac(oyl-L-Ala-gamma-D-Glu-L-Lys-D-Ala-D-Ala)](n+1)-di-trans,octa-cis-undecaprenyl diphosphate + di-trans,octa-cis-undecaprenyl diphosphate + H(+)</text>
        <dbReference type="Rhea" id="RHEA:23708"/>
        <dbReference type="Rhea" id="RHEA-COMP:9602"/>
        <dbReference type="Rhea" id="RHEA-COMP:9603"/>
        <dbReference type="ChEBI" id="CHEBI:15378"/>
        <dbReference type="ChEBI" id="CHEBI:58405"/>
        <dbReference type="ChEBI" id="CHEBI:60033"/>
        <dbReference type="ChEBI" id="CHEBI:78435"/>
        <dbReference type="EC" id="2.4.99.28"/>
    </reaction>
</comment>
<dbReference type="GO" id="GO:0008955">
    <property type="term" value="F:peptidoglycan glycosyltransferase activity"/>
    <property type="evidence" value="ECO:0007669"/>
    <property type="project" value="UniProtKB-UniRule"/>
</dbReference>
<proteinExistence type="inferred from homology"/>
<evidence type="ECO:0000256" key="2">
    <source>
        <dbReference type="ARBA" id="ARBA00022519"/>
    </source>
</evidence>
<dbReference type="EMBL" id="MQWD01000001">
    <property type="protein sequence ID" value="PAP78180.1"/>
    <property type="molecule type" value="Genomic_DNA"/>
</dbReference>
<keyword evidence="6 11" id="KW-0133">Cell shape</keyword>
<evidence type="ECO:0000256" key="6">
    <source>
        <dbReference type="ARBA" id="ARBA00022960"/>
    </source>
</evidence>
<sequence>MARTKSGRRGPLGWLWAVVRWTAAVVVGYVLACALLLLAYRWIEPPATTVQLQRIVEAAIAGEPFDLQYRPVPEAGQDVDVRHAVVASEDARFYTHGGFDTEELRRAREDAIRTGRPMRGASTITQQLVKNLFLTTHRSVVRKGMEIPLTFLAEWILPKDRILTLYLDVAEWGPGVFGIEAAAAYHYGTSAASLTREQSARLAACLPAPLERRPQDMGRTSARILTRMRQMGW</sequence>
<reference evidence="13 14" key="1">
    <citation type="submission" date="2016-11" db="EMBL/GenBank/DDBJ databases">
        <title>Study of marine rhodopsin-containing bacteria.</title>
        <authorList>
            <person name="Yoshizawa S."/>
            <person name="Kumagai Y."/>
            <person name="Kogure K."/>
        </authorList>
    </citation>
    <scope>NUCLEOTIDE SEQUENCE [LARGE SCALE GENOMIC DNA]</scope>
    <source>
        <strain evidence="13 14">SAORIC-28</strain>
    </source>
</reference>
<dbReference type="EC" id="2.4.99.28" evidence="11"/>
<evidence type="ECO:0000313" key="14">
    <source>
        <dbReference type="Proteomes" id="UP000216339"/>
    </source>
</evidence>
<comment type="similarity">
    <text evidence="11">Belongs to the glycosyltransferase 51 family.</text>
</comment>
<evidence type="ECO:0000256" key="8">
    <source>
        <dbReference type="ARBA" id="ARBA00022989"/>
    </source>
</evidence>
<dbReference type="Gene3D" id="1.10.3810.10">
    <property type="entry name" value="Biosynthetic peptidoglycan transglycosylase-like"/>
    <property type="match status" value="1"/>
</dbReference>
<dbReference type="OrthoDB" id="9766909at2"/>
<keyword evidence="14" id="KW-1185">Reference proteome</keyword>
<evidence type="ECO:0000256" key="9">
    <source>
        <dbReference type="ARBA" id="ARBA00023136"/>
    </source>
</evidence>
<dbReference type="UniPathway" id="UPA00219"/>
<dbReference type="InterPro" id="IPR011812">
    <property type="entry name" value="Pep_trsgly"/>
</dbReference>
<dbReference type="GO" id="GO:0016763">
    <property type="term" value="F:pentosyltransferase activity"/>
    <property type="evidence" value="ECO:0007669"/>
    <property type="project" value="InterPro"/>
</dbReference>
<evidence type="ECO:0000256" key="10">
    <source>
        <dbReference type="ARBA" id="ARBA00023316"/>
    </source>
</evidence>
<dbReference type="SUPFAM" id="SSF53955">
    <property type="entry name" value="Lysozyme-like"/>
    <property type="match status" value="1"/>
</dbReference>
<evidence type="ECO:0000256" key="1">
    <source>
        <dbReference type="ARBA" id="ARBA00022475"/>
    </source>
</evidence>
<dbReference type="AlphaFoldDB" id="A0A271J4A0"/>
<keyword evidence="2" id="KW-0997">Cell inner membrane</keyword>
<keyword evidence="3 11" id="KW-0328">Glycosyltransferase</keyword>
<comment type="function">
    <text evidence="11">Peptidoglycan polymerase that catalyzes glycan chain elongation from lipid-linked precursors.</text>
</comment>
<name>A0A271J4A0_9BACT</name>
<dbReference type="Proteomes" id="UP000216339">
    <property type="component" value="Unassembled WGS sequence"/>
</dbReference>
<dbReference type="GO" id="GO:0008360">
    <property type="term" value="P:regulation of cell shape"/>
    <property type="evidence" value="ECO:0007669"/>
    <property type="project" value="UniProtKB-KW"/>
</dbReference>
<dbReference type="NCBIfam" id="TIGR02070">
    <property type="entry name" value="mono_pep_trsgly"/>
    <property type="match status" value="1"/>
</dbReference>
<dbReference type="GO" id="GO:0009274">
    <property type="term" value="C:peptidoglycan-based cell wall"/>
    <property type="evidence" value="ECO:0007669"/>
    <property type="project" value="InterPro"/>
</dbReference>
<dbReference type="HAMAP" id="MF_00766">
    <property type="entry name" value="PGT_MtgA"/>
    <property type="match status" value="1"/>
</dbReference>
<gene>
    <name evidence="11" type="primary">mtgA</name>
    <name evidence="13" type="ORF">BSZ37_17945</name>
</gene>
<keyword evidence="4 11" id="KW-0808">Transferase</keyword>
<keyword evidence="8 11" id="KW-1133">Transmembrane helix</keyword>
<accession>A0A271J4A0</accession>
<evidence type="ECO:0000313" key="13">
    <source>
        <dbReference type="EMBL" id="PAP78180.1"/>
    </source>
</evidence>
<keyword evidence="7 11" id="KW-0573">Peptidoglycan synthesis</keyword>
<comment type="subcellular location">
    <subcellularLocation>
        <location evidence="11">Cell membrane</location>
        <topology evidence="11">Single-pass membrane protein</topology>
    </subcellularLocation>
</comment>
<dbReference type="GO" id="GO:0071555">
    <property type="term" value="P:cell wall organization"/>
    <property type="evidence" value="ECO:0007669"/>
    <property type="project" value="UniProtKB-KW"/>
</dbReference>
<protein>
    <recommendedName>
        <fullName evidence="11">Biosynthetic peptidoglycan transglycosylase</fullName>
        <ecNumber evidence="11">2.4.99.28</ecNumber>
    </recommendedName>
    <alternativeName>
        <fullName evidence="11">Glycan polymerase</fullName>
    </alternativeName>
    <alternativeName>
        <fullName evidence="11">Peptidoglycan glycosyltransferase MtgA</fullName>
        <shortName evidence="11">PGT</shortName>
    </alternativeName>
</protein>
<organism evidence="13 14">
    <name type="scientific">Rubrivirga marina</name>
    <dbReference type="NCBI Taxonomy" id="1196024"/>
    <lineage>
        <taxon>Bacteria</taxon>
        <taxon>Pseudomonadati</taxon>
        <taxon>Rhodothermota</taxon>
        <taxon>Rhodothermia</taxon>
        <taxon>Rhodothermales</taxon>
        <taxon>Rubricoccaceae</taxon>
        <taxon>Rubrivirga</taxon>
    </lineage>
</organism>
<dbReference type="InterPro" id="IPR001264">
    <property type="entry name" value="Glyco_trans_51"/>
</dbReference>
<evidence type="ECO:0000256" key="4">
    <source>
        <dbReference type="ARBA" id="ARBA00022679"/>
    </source>
</evidence>
<dbReference type="GO" id="GO:0005886">
    <property type="term" value="C:plasma membrane"/>
    <property type="evidence" value="ECO:0007669"/>
    <property type="project" value="UniProtKB-SubCell"/>
</dbReference>
<keyword evidence="5 11" id="KW-0812">Transmembrane</keyword>
<evidence type="ECO:0000256" key="7">
    <source>
        <dbReference type="ARBA" id="ARBA00022984"/>
    </source>
</evidence>
<keyword evidence="10 11" id="KW-0961">Cell wall biogenesis/degradation</keyword>
<evidence type="ECO:0000259" key="12">
    <source>
        <dbReference type="Pfam" id="PF00912"/>
    </source>
</evidence>
<feature type="transmembrane region" description="Helical" evidence="11">
    <location>
        <begin position="21"/>
        <end position="43"/>
    </location>
</feature>
<dbReference type="PANTHER" id="PTHR30400">
    <property type="entry name" value="MONOFUNCTIONAL BIOSYNTHETIC PEPTIDOGLYCAN TRANSGLYCOSYLASE"/>
    <property type="match status" value="1"/>
</dbReference>
<keyword evidence="1 11" id="KW-1003">Cell membrane</keyword>
<dbReference type="InterPro" id="IPR023346">
    <property type="entry name" value="Lysozyme-like_dom_sf"/>
</dbReference>
<keyword evidence="9 11" id="KW-0472">Membrane</keyword>